<keyword evidence="14" id="KW-1185">Reference proteome</keyword>
<evidence type="ECO:0000313" key="13">
    <source>
        <dbReference type="EMBL" id="KRG70214.1"/>
    </source>
</evidence>
<evidence type="ECO:0000256" key="3">
    <source>
        <dbReference type="ARBA" id="ARBA00022452"/>
    </source>
</evidence>
<gene>
    <name evidence="13" type="ORF">ABB29_07945</name>
</gene>
<comment type="similarity">
    <text evidence="8 9">Belongs to the TonB-dependent receptor family.</text>
</comment>
<comment type="subcellular location">
    <subcellularLocation>
        <location evidence="1 8">Cell outer membrane</location>
        <topology evidence="1 8">Multi-pass membrane protein</topology>
    </subcellularLocation>
</comment>
<dbReference type="InterPro" id="IPR012910">
    <property type="entry name" value="Plug_dom"/>
</dbReference>
<dbReference type="PROSITE" id="PS52016">
    <property type="entry name" value="TONB_DEPENDENT_REC_3"/>
    <property type="match status" value="1"/>
</dbReference>
<feature type="domain" description="TonB-dependent receptor plug" evidence="12">
    <location>
        <begin position="45"/>
        <end position="158"/>
    </location>
</feature>
<feature type="domain" description="TonB-dependent receptor-like beta-barrel" evidence="11">
    <location>
        <begin position="339"/>
        <end position="930"/>
    </location>
</feature>
<name>A0A0R0CLD6_9GAMM</name>
<sequence length="966" mass="104477">MKFALFASAVSLTGTAAAQDAEPAQQATTLDKVQVTGSRIRQVDKETAAPVLLIDRAAIEKQGFNSVADILQNVAATGSPAISRTSPLSSGEAVGGQYIDLRNLGAERTLILVNGKRLGATNGGLQDVASIPAAMVERVEILKDGASTTYGSDAIAGVINIITRSDFDGMEANAYLGQYDEGDGDRQQYSFVMGFTGDRGSLTAGVEYTKENPVWAGDRWFSKTTYPSTPKGDRLLDDQSGSSRYSILLNPTGRVDDKGNPIFDRLTLDREGGNYDTSDINNYRPYSRDLDGTYPGLQSTVYSGIERKSAFLNGKFDITENVRFNTDVLFTDRDSFAQNAGYPYQSAAWGTPLSADSVFNPRDVDVNFIRRPWEVPRGVYNNLQTFRFTGALEGSFQIGDRFWDWDAGALYNQNKGVQTSTGNLNTANVANAVGPSFINADGVVQCGTAPGPNTSIPLGTGGGNCTPWNPLIPYGIGGANSLQDPNVIAYLYQPGQAISKTQTNDYFANLSGTLFELPAGDLGVAVGVEHRKESGSFSPDALAQTGVSTDLASGPTSGQYSLDEAYLELLVPVLADMPGAQELSLTAATRYSDYDTFGDTVNSKFGFTWKPLDSLLVRGTWAEGFRAPTIADLYGGTSDSFETYADPCDSQYGTPTARCAADGAGAGFRQAANRPDGVSNAKFDQSNIPFKSGSNPNLTPETSESQTLGLVWSPGFAENLNMSLDWWKIKIENTITADDPTSMLNDCYVAGIESRCQGPTTFTRDPNTGAITALSFGGRNAGYQQTEGFDFDLTYALDTDWGRFSLNSQTTYVAQNELKQDNSDSPPLQLNGTSNSTYGAYFRVRSNLGVSWDMGDFGVTWNARYYSGLRSDCLSLEDFPEICSQPNYAAPETQGEIVPKNELGANTFHDIQGRWNTPWNGTIAIGVNNVFDHNAGADYNQPNSGYSYYGGYDIGRFMYMKYQQRF</sequence>
<dbReference type="Pfam" id="PF07715">
    <property type="entry name" value="Plug"/>
    <property type="match status" value="1"/>
</dbReference>
<keyword evidence="6 8" id="KW-0472">Membrane</keyword>
<evidence type="ECO:0000313" key="14">
    <source>
        <dbReference type="Proteomes" id="UP000052052"/>
    </source>
</evidence>
<evidence type="ECO:0000256" key="1">
    <source>
        <dbReference type="ARBA" id="ARBA00004571"/>
    </source>
</evidence>
<organism evidence="13 14">
    <name type="scientific">Pseudoxanthomonas dokdonensis</name>
    <dbReference type="NCBI Taxonomy" id="344882"/>
    <lineage>
        <taxon>Bacteria</taxon>
        <taxon>Pseudomonadati</taxon>
        <taxon>Pseudomonadota</taxon>
        <taxon>Gammaproteobacteria</taxon>
        <taxon>Lysobacterales</taxon>
        <taxon>Lysobacteraceae</taxon>
        <taxon>Pseudoxanthomonas</taxon>
    </lineage>
</organism>
<reference evidence="13 14" key="1">
    <citation type="submission" date="2015-05" db="EMBL/GenBank/DDBJ databases">
        <title>Genome sequencing and analysis of members of genus Stenotrophomonas.</title>
        <authorList>
            <person name="Patil P.P."/>
            <person name="Midha S."/>
            <person name="Patil P.B."/>
        </authorList>
    </citation>
    <scope>NUCLEOTIDE SEQUENCE [LARGE SCALE GENOMIC DNA]</scope>
    <source>
        <strain evidence="13 14">DSM 21858</strain>
    </source>
</reference>
<dbReference type="AlphaFoldDB" id="A0A0R0CLD6"/>
<keyword evidence="13" id="KW-0675">Receptor</keyword>
<dbReference type="SUPFAM" id="SSF56935">
    <property type="entry name" value="Porins"/>
    <property type="match status" value="1"/>
</dbReference>
<evidence type="ECO:0000256" key="2">
    <source>
        <dbReference type="ARBA" id="ARBA00022448"/>
    </source>
</evidence>
<dbReference type="Gene3D" id="2.170.130.10">
    <property type="entry name" value="TonB-dependent receptor, plug domain"/>
    <property type="match status" value="1"/>
</dbReference>
<dbReference type="InterPro" id="IPR039426">
    <property type="entry name" value="TonB-dep_rcpt-like"/>
</dbReference>
<dbReference type="InterPro" id="IPR037066">
    <property type="entry name" value="Plug_dom_sf"/>
</dbReference>
<feature type="signal peptide" evidence="10">
    <location>
        <begin position="1"/>
        <end position="18"/>
    </location>
</feature>
<comment type="caution">
    <text evidence="13">The sequence shown here is derived from an EMBL/GenBank/DDBJ whole genome shotgun (WGS) entry which is preliminary data.</text>
</comment>
<dbReference type="Proteomes" id="UP000052052">
    <property type="component" value="Unassembled WGS sequence"/>
</dbReference>
<evidence type="ECO:0000259" key="11">
    <source>
        <dbReference type="Pfam" id="PF00593"/>
    </source>
</evidence>
<evidence type="ECO:0000256" key="10">
    <source>
        <dbReference type="SAM" id="SignalP"/>
    </source>
</evidence>
<keyword evidence="10" id="KW-0732">Signal</keyword>
<keyword evidence="3 8" id="KW-1134">Transmembrane beta strand</keyword>
<evidence type="ECO:0000256" key="8">
    <source>
        <dbReference type="PROSITE-ProRule" id="PRU01360"/>
    </source>
</evidence>
<dbReference type="InterPro" id="IPR000531">
    <property type="entry name" value="Beta-barrel_TonB"/>
</dbReference>
<evidence type="ECO:0000256" key="4">
    <source>
        <dbReference type="ARBA" id="ARBA00022692"/>
    </source>
</evidence>
<feature type="chain" id="PRO_5006394382" evidence="10">
    <location>
        <begin position="19"/>
        <end position="966"/>
    </location>
</feature>
<dbReference type="Pfam" id="PF00593">
    <property type="entry name" value="TonB_dep_Rec_b-barrel"/>
    <property type="match status" value="1"/>
</dbReference>
<dbReference type="PATRIC" id="fig|344882.3.peg.2938"/>
<dbReference type="PANTHER" id="PTHR47234">
    <property type="match status" value="1"/>
</dbReference>
<accession>A0A0R0CLD6</accession>
<evidence type="ECO:0000256" key="5">
    <source>
        <dbReference type="ARBA" id="ARBA00023077"/>
    </source>
</evidence>
<protein>
    <submittedName>
        <fullName evidence="13">TonB-dependent receptor</fullName>
    </submittedName>
</protein>
<dbReference type="GO" id="GO:0009279">
    <property type="term" value="C:cell outer membrane"/>
    <property type="evidence" value="ECO:0007669"/>
    <property type="project" value="UniProtKB-SubCell"/>
</dbReference>
<keyword evidence="5 9" id="KW-0798">TonB box</keyword>
<evidence type="ECO:0000259" key="12">
    <source>
        <dbReference type="Pfam" id="PF07715"/>
    </source>
</evidence>
<dbReference type="EMBL" id="LDJL01000007">
    <property type="protein sequence ID" value="KRG70214.1"/>
    <property type="molecule type" value="Genomic_DNA"/>
</dbReference>
<dbReference type="InterPro" id="IPR036942">
    <property type="entry name" value="Beta-barrel_TonB_sf"/>
</dbReference>
<evidence type="ECO:0000256" key="6">
    <source>
        <dbReference type="ARBA" id="ARBA00023136"/>
    </source>
</evidence>
<evidence type="ECO:0000256" key="7">
    <source>
        <dbReference type="ARBA" id="ARBA00023237"/>
    </source>
</evidence>
<evidence type="ECO:0000256" key="9">
    <source>
        <dbReference type="RuleBase" id="RU003357"/>
    </source>
</evidence>
<proteinExistence type="inferred from homology"/>
<dbReference type="PANTHER" id="PTHR47234:SF2">
    <property type="entry name" value="TONB-DEPENDENT RECEPTOR"/>
    <property type="match status" value="1"/>
</dbReference>
<keyword evidence="4 8" id="KW-0812">Transmembrane</keyword>
<dbReference type="Gene3D" id="2.40.170.20">
    <property type="entry name" value="TonB-dependent receptor, beta-barrel domain"/>
    <property type="match status" value="1"/>
</dbReference>
<dbReference type="STRING" id="344882.ABB29_07945"/>
<keyword evidence="7 8" id="KW-0998">Cell outer membrane</keyword>
<keyword evidence="2 8" id="KW-0813">Transport</keyword>